<dbReference type="PANTHER" id="PTHR24248">
    <property type="entry name" value="ADRENERGIC RECEPTOR-RELATED G-PROTEIN COUPLED RECEPTOR"/>
    <property type="match status" value="1"/>
</dbReference>
<dbReference type="Gene3D" id="1.20.1070.10">
    <property type="entry name" value="Rhodopsin 7-helix transmembrane proteins"/>
    <property type="match status" value="1"/>
</dbReference>
<keyword evidence="13" id="KW-1185">Reference proteome</keyword>
<evidence type="ECO:0000256" key="7">
    <source>
        <dbReference type="ARBA" id="ARBA00023170"/>
    </source>
</evidence>
<dbReference type="PRINTS" id="PR00237">
    <property type="entry name" value="GPCRRHODOPSN"/>
</dbReference>
<dbReference type="InterPro" id="IPR017452">
    <property type="entry name" value="GPCR_Rhodpsn_7TM"/>
</dbReference>
<dbReference type="AlphaFoldDB" id="A0A914AYF2"/>
<feature type="transmembrane region" description="Helical" evidence="10">
    <location>
        <begin position="309"/>
        <end position="332"/>
    </location>
</feature>
<dbReference type="PANTHER" id="PTHR24248:SF185">
    <property type="entry name" value="DOPAMINE RECEPTOR 2"/>
    <property type="match status" value="1"/>
</dbReference>
<evidence type="ECO:0000256" key="5">
    <source>
        <dbReference type="ARBA" id="ARBA00023040"/>
    </source>
</evidence>
<feature type="transmembrane region" description="Helical" evidence="10">
    <location>
        <begin position="229"/>
        <end position="252"/>
    </location>
</feature>
<protein>
    <recommendedName>
        <fullName evidence="11">G-protein coupled receptors family 1 profile domain-containing protein</fullName>
    </recommendedName>
</protein>
<comment type="similarity">
    <text evidence="9">Belongs to the G-protein coupled receptor 1 family.</text>
</comment>
<accession>A0A914AYF2</accession>
<keyword evidence="3 9" id="KW-0812">Transmembrane</keyword>
<dbReference type="OMA" id="CVSFPWM"/>
<dbReference type="Proteomes" id="UP000887568">
    <property type="component" value="Unplaced"/>
</dbReference>
<evidence type="ECO:0000256" key="2">
    <source>
        <dbReference type="ARBA" id="ARBA00022475"/>
    </source>
</evidence>
<dbReference type="GeneID" id="119737948"/>
<evidence type="ECO:0000259" key="11">
    <source>
        <dbReference type="PROSITE" id="PS50262"/>
    </source>
</evidence>
<dbReference type="GO" id="GO:0071880">
    <property type="term" value="P:adenylate cyclase-activating adrenergic receptor signaling pathway"/>
    <property type="evidence" value="ECO:0007669"/>
    <property type="project" value="TreeGrafter"/>
</dbReference>
<dbReference type="Pfam" id="PF00001">
    <property type="entry name" value="7tm_1"/>
    <property type="match status" value="1"/>
</dbReference>
<sequence>MCLKLRICWRLNIFSCIICTVTLPHFTSGYHTVTWTLSVIAMAITGNNNSLAVLDTTSDDDDLPATVIVVASVCASGLALVTVVGNLLVITAYVKNKKLRSIANSFLVSLACADLLVGIVVIPFYISLEFVNRGNWYLGQWACFFFFAFDVMACTASILHLCVVSADRYVAIVHPMTYPVKMTRRLACVLMLVAWGLSLCVSFPWMLYWNTIIPVSPELGNHCLLPSPVLYNVASSGISFFVPATIIIVLYAKMFCVAWQHSRRVQKGRLQVGNGDGEPHQEAMRIHRGGRAQQAQTELHREYRAAKTVGLVVGAFMVCWLPVFIIIVINPWCGEACKELRSYINWLGFINSAVNPFIYAFTNLQFREAFASIVCFARNRTGRGRNGLHSDCRQNRFFAGHAPQTRVSSSPPTKYQLKHIYF</sequence>
<dbReference type="GO" id="GO:0043410">
    <property type="term" value="P:positive regulation of MAPK cascade"/>
    <property type="evidence" value="ECO:0007669"/>
    <property type="project" value="TreeGrafter"/>
</dbReference>
<feature type="transmembrane region" description="Helical" evidence="10">
    <location>
        <begin position="138"/>
        <end position="166"/>
    </location>
</feature>
<dbReference type="PROSITE" id="PS00237">
    <property type="entry name" value="G_PROTEIN_RECEP_F1_1"/>
    <property type="match status" value="1"/>
</dbReference>
<dbReference type="SUPFAM" id="SSF81321">
    <property type="entry name" value="Family A G protein-coupled receptor-like"/>
    <property type="match status" value="1"/>
</dbReference>
<evidence type="ECO:0000256" key="9">
    <source>
        <dbReference type="RuleBase" id="RU000688"/>
    </source>
</evidence>
<keyword evidence="5 9" id="KW-0297">G-protein coupled receptor</keyword>
<dbReference type="EnsemblMetazoa" id="XM_038212626.1">
    <property type="protein sequence ID" value="XP_038068554.1"/>
    <property type="gene ID" value="LOC119737948"/>
</dbReference>
<evidence type="ECO:0000256" key="3">
    <source>
        <dbReference type="ARBA" id="ARBA00022692"/>
    </source>
</evidence>
<feature type="domain" description="G-protein coupled receptors family 1 profile" evidence="11">
    <location>
        <begin position="85"/>
        <end position="359"/>
    </location>
</feature>
<organism evidence="12 13">
    <name type="scientific">Patiria miniata</name>
    <name type="common">Bat star</name>
    <name type="synonym">Asterina miniata</name>
    <dbReference type="NCBI Taxonomy" id="46514"/>
    <lineage>
        <taxon>Eukaryota</taxon>
        <taxon>Metazoa</taxon>
        <taxon>Echinodermata</taxon>
        <taxon>Eleutherozoa</taxon>
        <taxon>Asterozoa</taxon>
        <taxon>Asteroidea</taxon>
        <taxon>Valvatacea</taxon>
        <taxon>Valvatida</taxon>
        <taxon>Asterinidae</taxon>
        <taxon>Patiria</taxon>
    </lineage>
</organism>
<evidence type="ECO:0000313" key="13">
    <source>
        <dbReference type="Proteomes" id="UP000887568"/>
    </source>
</evidence>
<evidence type="ECO:0000256" key="4">
    <source>
        <dbReference type="ARBA" id="ARBA00022989"/>
    </source>
</evidence>
<keyword evidence="6 10" id="KW-0472">Membrane</keyword>
<keyword evidence="4 10" id="KW-1133">Transmembrane helix</keyword>
<evidence type="ECO:0000256" key="10">
    <source>
        <dbReference type="SAM" id="Phobius"/>
    </source>
</evidence>
<feature type="transmembrane region" description="Helical" evidence="10">
    <location>
        <begin position="7"/>
        <end position="26"/>
    </location>
</feature>
<proteinExistence type="inferred from homology"/>
<keyword evidence="7 9" id="KW-0675">Receptor</keyword>
<dbReference type="CDD" id="cd14967">
    <property type="entry name" value="7tmA_amine_R-like"/>
    <property type="match status" value="1"/>
</dbReference>
<feature type="transmembrane region" description="Helical" evidence="10">
    <location>
        <begin position="106"/>
        <end position="126"/>
    </location>
</feature>
<evidence type="ECO:0000256" key="6">
    <source>
        <dbReference type="ARBA" id="ARBA00023136"/>
    </source>
</evidence>
<dbReference type="RefSeq" id="XP_038068554.1">
    <property type="nucleotide sequence ID" value="XM_038212626.1"/>
</dbReference>
<keyword evidence="2" id="KW-1003">Cell membrane</keyword>
<evidence type="ECO:0000256" key="1">
    <source>
        <dbReference type="ARBA" id="ARBA00004651"/>
    </source>
</evidence>
<comment type="subcellular location">
    <subcellularLocation>
        <location evidence="1">Cell membrane</location>
        <topology evidence="1">Multi-pass membrane protein</topology>
    </subcellularLocation>
</comment>
<dbReference type="OrthoDB" id="5959645at2759"/>
<evidence type="ECO:0000256" key="8">
    <source>
        <dbReference type="ARBA" id="ARBA00023224"/>
    </source>
</evidence>
<reference evidence="12" key="1">
    <citation type="submission" date="2022-11" db="UniProtKB">
        <authorList>
            <consortium name="EnsemblMetazoa"/>
        </authorList>
    </citation>
    <scope>IDENTIFICATION</scope>
</reference>
<feature type="transmembrane region" description="Helical" evidence="10">
    <location>
        <begin position="67"/>
        <end position="94"/>
    </location>
</feature>
<feature type="transmembrane region" description="Helical" evidence="10">
    <location>
        <begin position="186"/>
        <end position="209"/>
    </location>
</feature>
<dbReference type="GO" id="GO:0005886">
    <property type="term" value="C:plasma membrane"/>
    <property type="evidence" value="ECO:0007669"/>
    <property type="project" value="UniProtKB-SubCell"/>
</dbReference>
<dbReference type="PROSITE" id="PS50262">
    <property type="entry name" value="G_PROTEIN_RECEP_F1_2"/>
    <property type="match status" value="1"/>
</dbReference>
<dbReference type="InterPro" id="IPR000276">
    <property type="entry name" value="GPCR_Rhodpsn"/>
</dbReference>
<dbReference type="SMART" id="SM01381">
    <property type="entry name" value="7TM_GPCR_Srsx"/>
    <property type="match status" value="1"/>
</dbReference>
<evidence type="ECO:0000313" key="12">
    <source>
        <dbReference type="EnsemblMetazoa" id="XP_038068554.1"/>
    </source>
</evidence>
<dbReference type="GO" id="GO:0004930">
    <property type="term" value="F:G protein-coupled receptor activity"/>
    <property type="evidence" value="ECO:0007669"/>
    <property type="project" value="UniProtKB-KW"/>
</dbReference>
<keyword evidence="8 9" id="KW-0807">Transducer</keyword>
<name>A0A914AYF2_PATMI</name>